<dbReference type="GO" id="GO:0005524">
    <property type="term" value="F:ATP binding"/>
    <property type="evidence" value="ECO:0007669"/>
    <property type="project" value="InterPro"/>
</dbReference>
<comment type="function">
    <text evidence="5">This protein is involved in the repair of mismatches in DNA. It is required for dam-dependent methyl-directed DNA mismatch repair. May act as a 'molecular matchmaker', a protein that promotes the formation of a stable complex between two or more DNA-binding proteins in an ATP-dependent manner without itself being part of a final effector complex.</text>
</comment>
<dbReference type="GO" id="GO:0016887">
    <property type="term" value="F:ATP hydrolysis activity"/>
    <property type="evidence" value="ECO:0007669"/>
    <property type="project" value="InterPro"/>
</dbReference>
<keyword evidence="4 5" id="KW-0234">DNA repair</keyword>
<dbReference type="Pfam" id="PF01119">
    <property type="entry name" value="DNA_mis_repair"/>
    <property type="match status" value="1"/>
</dbReference>
<dbReference type="SMART" id="SM01340">
    <property type="entry name" value="DNA_mis_repair"/>
    <property type="match status" value="1"/>
</dbReference>
<dbReference type="RefSeq" id="WP_171224596.1">
    <property type="nucleotide sequence ID" value="NZ_CP053085.1"/>
</dbReference>
<evidence type="ECO:0000313" key="8">
    <source>
        <dbReference type="EMBL" id="QJR35167.1"/>
    </source>
</evidence>
<dbReference type="FunFam" id="3.30.565.10:FF:000003">
    <property type="entry name" value="DNA mismatch repair endonuclease MutL"/>
    <property type="match status" value="1"/>
</dbReference>
<dbReference type="Gene3D" id="3.30.230.10">
    <property type="match status" value="1"/>
</dbReference>
<dbReference type="InterPro" id="IPR037198">
    <property type="entry name" value="MutL_C_sf"/>
</dbReference>
<keyword evidence="9" id="KW-1185">Reference proteome</keyword>
<dbReference type="InterPro" id="IPR038973">
    <property type="entry name" value="MutL/Mlh/Pms-like"/>
</dbReference>
<dbReference type="Proteomes" id="UP000500938">
    <property type="component" value="Chromosome"/>
</dbReference>
<dbReference type="HAMAP" id="MF_00149">
    <property type="entry name" value="DNA_mis_repair"/>
    <property type="match status" value="1"/>
</dbReference>
<dbReference type="GO" id="GO:0006298">
    <property type="term" value="P:mismatch repair"/>
    <property type="evidence" value="ECO:0007669"/>
    <property type="project" value="UniProtKB-UniRule"/>
</dbReference>
<dbReference type="PANTHER" id="PTHR10073">
    <property type="entry name" value="DNA MISMATCH REPAIR PROTEIN MLH, PMS, MUTL"/>
    <property type="match status" value="1"/>
</dbReference>
<dbReference type="Pfam" id="PF13589">
    <property type="entry name" value="HATPase_c_3"/>
    <property type="match status" value="1"/>
</dbReference>
<keyword evidence="3 5" id="KW-0227">DNA damage</keyword>
<dbReference type="Gene3D" id="3.30.565.10">
    <property type="entry name" value="Histidine kinase-like ATPase, C-terminal domain"/>
    <property type="match status" value="1"/>
</dbReference>
<dbReference type="PROSITE" id="PS00058">
    <property type="entry name" value="DNA_MISMATCH_REPAIR_1"/>
    <property type="match status" value="1"/>
</dbReference>
<name>A0A6M4INU3_9BACT</name>
<gene>
    <name evidence="5 8" type="primary">mutL</name>
    <name evidence="8" type="ORF">HKW67_06440</name>
</gene>
<feature type="domain" description="MutL C-terminal dimerisation" evidence="6">
    <location>
        <begin position="409"/>
        <end position="551"/>
    </location>
</feature>
<evidence type="ECO:0000256" key="2">
    <source>
        <dbReference type="ARBA" id="ARBA00021975"/>
    </source>
</evidence>
<dbReference type="NCBIfam" id="TIGR00585">
    <property type="entry name" value="mutl"/>
    <property type="match status" value="1"/>
</dbReference>
<evidence type="ECO:0000313" key="9">
    <source>
        <dbReference type="Proteomes" id="UP000500938"/>
    </source>
</evidence>
<organism evidence="8 9">
    <name type="scientific">Gemmatimonas groenlandica</name>
    <dbReference type="NCBI Taxonomy" id="2732249"/>
    <lineage>
        <taxon>Bacteria</taxon>
        <taxon>Pseudomonadati</taxon>
        <taxon>Gemmatimonadota</taxon>
        <taxon>Gemmatimonadia</taxon>
        <taxon>Gemmatimonadales</taxon>
        <taxon>Gemmatimonadaceae</taxon>
        <taxon>Gemmatimonas</taxon>
    </lineage>
</organism>
<proteinExistence type="inferred from homology"/>
<dbReference type="EMBL" id="CP053085">
    <property type="protein sequence ID" value="QJR35167.1"/>
    <property type="molecule type" value="Genomic_DNA"/>
</dbReference>
<dbReference type="SUPFAM" id="SSF54211">
    <property type="entry name" value="Ribosomal protein S5 domain 2-like"/>
    <property type="match status" value="1"/>
</dbReference>
<reference evidence="8 9" key="1">
    <citation type="submission" date="2020-05" db="EMBL/GenBank/DDBJ databases">
        <title>Complete genome sequence of Gemmatimonas greenlandica TET16.</title>
        <authorList>
            <person name="Zeng Y."/>
        </authorList>
    </citation>
    <scope>NUCLEOTIDE SEQUENCE [LARGE SCALE GENOMIC DNA]</scope>
    <source>
        <strain evidence="8 9">TET16</strain>
    </source>
</reference>
<dbReference type="InterPro" id="IPR020568">
    <property type="entry name" value="Ribosomal_Su5_D2-typ_SF"/>
</dbReference>
<dbReference type="CDD" id="cd00782">
    <property type="entry name" value="MutL_Trans"/>
    <property type="match status" value="1"/>
</dbReference>
<dbReference type="InterPro" id="IPR002099">
    <property type="entry name" value="MutL/Mlh/PMS"/>
</dbReference>
<evidence type="ECO:0000256" key="1">
    <source>
        <dbReference type="ARBA" id="ARBA00006082"/>
    </source>
</evidence>
<dbReference type="GO" id="GO:0004519">
    <property type="term" value="F:endonuclease activity"/>
    <property type="evidence" value="ECO:0007669"/>
    <property type="project" value="UniProtKB-KW"/>
</dbReference>
<dbReference type="InterPro" id="IPR042120">
    <property type="entry name" value="MutL_C_dimsub"/>
</dbReference>
<evidence type="ECO:0000259" key="6">
    <source>
        <dbReference type="SMART" id="SM00853"/>
    </source>
</evidence>
<keyword evidence="8" id="KW-0540">Nuclease</keyword>
<dbReference type="InterPro" id="IPR014790">
    <property type="entry name" value="MutL_C"/>
</dbReference>
<dbReference type="InterPro" id="IPR014762">
    <property type="entry name" value="DNA_mismatch_repair_CS"/>
</dbReference>
<protein>
    <recommendedName>
        <fullName evidence="2 5">DNA mismatch repair protein MutL</fullName>
    </recommendedName>
</protein>
<evidence type="ECO:0000259" key="7">
    <source>
        <dbReference type="SMART" id="SM01340"/>
    </source>
</evidence>
<keyword evidence="8" id="KW-0255">Endonuclease</keyword>
<dbReference type="SUPFAM" id="SSF118116">
    <property type="entry name" value="DNA mismatch repair protein MutL"/>
    <property type="match status" value="1"/>
</dbReference>
<dbReference type="CDD" id="cd16926">
    <property type="entry name" value="HATPase_MutL-MLH-PMS-like"/>
    <property type="match status" value="1"/>
</dbReference>
<dbReference type="GO" id="GO:0140664">
    <property type="term" value="F:ATP-dependent DNA damage sensor activity"/>
    <property type="evidence" value="ECO:0007669"/>
    <property type="project" value="InterPro"/>
</dbReference>
<evidence type="ECO:0000256" key="4">
    <source>
        <dbReference type="ARBA" id="ARBA00023204"/>
    </source>
</evidence>
<evidence type="ECO:0000256" key="3">
    <source>
        <dbReference type="ARBA" id="ARBA00022763"/>
    </source>
</evidence>
<evidence type="ECO:0000256" key="5">
    <source>
        <dbReference type="HAMAP-Rule" id="MF_00149"/>
    </source>
</evidence>
<sequence length="594" mass="64555">MSRIAILSSAVADQIAAGEVVERPASVVKELVENALDAGATTVDVTVEEGGRALIRIADDGSGMDRDDAVLCLSRHATSKITAAEQLVGVRSFGFRGEALPAIASVSELMIETASEDGAGTQVRAAAGAVLETRETTRRRGTTVSVQRLFYNTPARQKFLRSARSEWRGIMDTMHAIGALRRDVHFTVRHDGKIALDLPAVPTLRARLAELWGHRDVQRFVDIDDVQGPIHITGMVERPADVGTATRRVLLIINGRVVRDHGIVRAAEAAYRSTLPSGVRPSLVLSLHVPGGDVDVNVHPAKSEVRLRDRWPTERAVENAVRRALGLFDASAGIGWRTWTPAAAPSWRDDVHGMEPAALRATPAAEGLFAAPAEADAPADAPAYAAAVAVEMRDTDVRAVDDAPISVPPLLQLRRMYLMFEHEDGVILIDQHSAHERVLYEEFLGVLERGEAPSQRLLFPMTLHLGPDEAEAFDANRSSFEKLGFEMEGFGGHSLLVNAVPMPHPRFDAERCLRETLAALTGDRAAGDAKRHERLAATFACKAAIKAGDIMSPGEMRALYIALANTKLPAHDVHGRSTIVRLSWDELDRRFGRK</sequence>
<accession>A0A6M4INU3</accession>
<dbReference type="Pfam" id="PF08676">
    <property type="entry name" value="MutL_C"/>
    <property type="match status" value="1"/>
</dbReference>
<keyword evidence="8" id="KW-0378">Hydrolase</keyword>
<dbReference type="SUPFAM" id="SSF55874">
    <property type="entry name" value="ATPase domain of HSP90 chaperone/DNA topoisomerase II/histidine kinase"/>
    <property type="match status" value="1"/>
</dbReference>
<dbReference type="SMART" id="SM00853">
    <property type="entry name" value="MutL_C"/>
    <property type="match status" value="1"/>
</dbReference>
<dbReference type="InterPro" id="IPR036890">
    <property type="entry name" value="HATPase_C_sf"/>
</dbReference>
<dbReference type="InterPro" id="IPR013507">
    <property type="entry name" value="DNA_mismatch_S5_2-like"/>
</dbReference>
<dbReference type="PANTHER" id="PTHR10073:SF12">
    <property type="entry name" value="DNA MISMATCH REPAIR PROTEIN MLH1"/>
    <property type="match status" value="1"/>
</dbReference>
<dbReference type="GO" id="GO:0030983">
    <property type="term" value="F:mismatched DNA binding"/>
    <property type="evidence" value="ECO:0007669"/>
    <property type="project" value="InterPro"/>
</dbReference>
<dbReference type="Gene3D" id="3.30.1370.100">
    <property type="entry name" value="MutL, C-terminal domain, regulatory subdomain"/>
    <property type="match status" value="1"/>
</dbReference>
<dbReference type="InterPro" id="IPR020667">
    <property type="entry name" value="DNA_mismatch_repair_MutL"/>
</dbReference>
<dbReference type="GO" id="GO:0032300">
    <property type="term" value="C:mismatch repair complex"/>
    <property type="evidence" value="ECO:0007669"/>
    <property type="project" value="InterPro"/>
</dbReference>
<dbReference type="InterPro" id="IPR014721">
    <property type="entry name" value="Ribsml_uS5_D2-typ_fold_subgr"/>
</dbReference>
<dbReference type="KEGG" id="ggr:HKW67_06440"/>
<dbReference type="InterPro" id="IPR042121">
    <property type="entry name" value="MutL_C_regsub"/>
</dbReference>
<feature type="domain" description="DNA mismatch repair protein S5" evidence="7">
    <location>
        <begin position="208"/>
        <end position="326"/>
    </location>
</feature>
<dbReference type="AlphaFoldDB" id="A0A6M4INU3"/>
<comment type="similarity">
    <text evidence="1 5">Belongs to the DNA mismatch repair MutL/HexB family.</text>
</comment>
<dbReference type="Gene3D" id="3.30.1540.20">
    <property type="entry name" value="MutL, C-terminal domain, dimerisation subdomain"/>
    <property type="match status" value="1"/>
</dbReference>